<reference evidence="2" key="2">
    <citation type="submission" date="2023-05" db="EMBL/GenBank/DDBJ databases">
        <authorList>
            <consortium name="Lawrence Berkeley National Laboratory"/>
            <person name="Steindorff A."/>
            <person name="Hensen N."/>
            <person name="Bonometti L."/>
            <person name="Westerberg I."/>
            <person name="Brannstrom I.O."/>
            <person name="Guillou S."/>
            <person name="Cros-Aarteil S."/>
            <person name="Calhoun S."/>
            <person name="Haridas S."/>
            <person name="Kuo A."/>
            <person name="Mondo S."/>
            <person name="Pangilinan J."/>
            <person name="Riley R."/>
            <person name="Labutti K."/>
            <person name="Andreopoulos B."/>
            <person name="Lipzen A."/>
            <person name="Chen C."/>
            <person name="Yanf M."/>
            <person name="Daum C."/>
            <person name="Ng V."/>
            <person name="Clum A."/>
            <person name="Ohm R."/>
            <person name="Martin F."/>
            <person name="Silar P."/>
            <person name="Natvig D."/>
            <person name="Lalanne C."/>
            <person name="Gautier V."/>
            <person name="Ament-Velasquez S.L."/>
            <person name="Kruys A."/>
            <person name="Hutchinson M.I."/>
            <person name="Powell A.J."/>
            <person name="Barry K."/>
            <person name="Miller A.N."/>
            <person name="Grigoriev I.V."/>
            <person name="Debuchy R."/>
            <person name="Gladieux P."/>
            <person name="Thoren M.H."/>
            <person name="Johannesson H."/>
        </authorList>
    </citation>
    <scope>NUCLEOTIDE SEQUENCE</scope>
    <source>
        <strain evidence="2">PSN309</strain>
    </source>
</reference>
<comment type="caution">
    <text evidence="2">The sequence shown here is derived from an EMBL/GenBank/DDBJ whole genome shotgun (WGS) entry which is preliminary data.</text>
</comment>
<keyword evidence="3" id="KW-1185">Reference proteome</keyword>
<evidence type="ECO:0000313" key="2">
    <source>
        <dbReference type="EMBL" id="KAK4183536.1"/>
    </source>
</evidence>
<dbReference type="EMBL" id="MU864542">
    <property type="protein sequence ID" value="KAK4183536.1"/>
    <property type="molecule type" value="Genomic_DNA"/>
</dbReference>
<keyword evidence="1" id="KW-0732">Signal</keyword>
<sequence length="284" mass="30178">MRSSAPFLVPAVLATVAAADPFLHPRQANDELFPITTTTESITSTETFAPETAETSIITRSVTDDSSSTSTSDCCPWTRTSITTRGNIPSGTQVPLTSSCYSTFTNLMFAEGNPPRPTLDRDSELFSWYEDQYSSSLATATGTATRRGINPLASSYWASSSFYCSQGYPTGSATTENVEPTPTGSVLESQYSAYTSSYYSWRSQVSPTVVAAATQCANVENGYMARYMLQMLADDYEGCIKAANLEVPEKKEQKENGGVAPGANLGVIMAGGVAAVVVGAIGLL</sequence>
<evidence type="ECO:0008006" key="4">
    <source>
        <dbReference type="Google" id="ProtNLM"/>
    </source>
</evidence>
<feature type="chain" id="PRO_5043050522" description="Infection structure specific protein" evidence="1">
    <location>
        <begin position="20"/>
        <end position="284"/>
    </location>
</feature>
<name>A0AAN6WKK0_9PEZI</name>
<organism evidence="2 3">
    <name type="scientific">Podospora australis</name>
    <dbReference type="NCBI Taxonomy" id="1536484"/>
    <lineage>
        <taxon>Eukaryota</taxon>
        <taxon>Fungi</taxon>
        <taxon>Dikarya</taxon>
        <taxon>Ascomycota</taxon>
        <taxon>Pezizomycotina</taxon>
        <taxon>Sordariomycetes</taxon>
        <taxon>Sordariomycetidae</taxon>
        <taxon>Sordariales</taxon>
        <taxon>Podosporaceae</taxon>
        <taxon>Podospora</taxon>
    </lineage>
</organism>
<gene>
    <name evidence="2" type="ORF">QBC35DRAFT_507897</name>
</gene>
<protein>
    <recommendedName>
        <fullName evidence="4">Infection structure specific protein</fullName>
    </recommendedName>
</protein>
<feature type="signal peptide" evidence="1">
    <location>
        <begin position="1"/>
        <end position="19"/>
    </location>
</feature>
<evidence type="ECO:0000256" key="1">
    <source>
        <dbReference type="SAM" id="SignalP"/>
    </source>
</evidence>
<accession>A0AAN6WKK0</accession>
<proteinExistence type="predicted"/>
<reference evidence="2" key="1">
    <citation type="journal article" date="2023" name="Mol. Phylogenet. Evol.">
        <title>Genome-scale phylogeny and comparative genomics of the fungal order Sordariales.</title>
        <authorList>
            <person name="Hensen N."/>
            <person name="Bonometti L."/>
            <person name="Westerberg I."/>
            <person name="Brannstrom I.O."/>
            <person name="Guillou S."/>
            <person name="Cros-Aarteil S."/>
            <person name="Calhoun S."/>
            <person name="Haridas S."/>
            <person name="Kuo A."/>
            <person name="Mondo S."/>
            <person name="Pangilinan J."/>
            <person name="Riley R."/>
            <person name="LaButti K."/>
            <person name="Andreopoulos B."/>
            <person name="Lipzen A."/>
            <person name="Chen C."/>
            <person name="Yan M."/>
            <person name="Daum C."/>
            <person name="Ng V."/>
            <person name="Clum A."/>
            <person name="Steindorff A."/>
            <person name="Ohm R.A."/>
            <person name="Martin F."/>
            <person name="Silar P."/>
            <person name="Natvig D.O."/>
            <person name="Lalanne C."/>
            <person name="Gautier V."/>
            <person name="Ament-Velasquez S.L."/>
            <person name="Kruys A."/>
            <person name="Hutchinson M.I."/>
            <person name="Powell A.J."/>
            <person name="Barry K."/>
            <person name="Miller A.N."/>
            <person name="Grigoriev I.V."/>
            <person name="Debuchy R."/>
            <person name="Gladieux P."/>
            <person name="Hiltunen Thoren M."/>
            <person name="Johannesson H."/>
        </authorList>
    </citation>
    <scope>NUCLEOTIDE SEQUENCE</scope>
    <source>
        <strain evidence="2">PSN309</strain>
    </source>
</reference>
<dbReference type="Proteomes" id="UP001302126">
    <property type="component" value="Unassembled WGS sequence"/>
</dbReference>
<evidence type="ECO:0000313" key="3">
    <source>
        <dbReference type="Proteomes" id="UP001302126"/>
    </source>
</evidence>
<dbReference type="AlphaFoldDB" id="A0AAN6WKK0"/>